<organism evidence="7 8">
    <name type="scientific">Cyclotella atomus</name>
    <dbReference type="NCBI Taxonomy" id="382360"/>
    <lineage>
        <taxon>Eukaryota</taxon>
        <taxon>Sar</taxon>
        <taxon>Stramenopiles</taxon>
        <taxon>Ochrophyta</taxon>
        <taxon>Bacillariophyta</taxon>
        <taxon>Coscinodiscophyceae</taxon>
        <taxon>Thalassiosirophycidae</taxon>
        <taxon>Stephanodiscales</taxon>
        <taxon>Stephanodiscaceae</taxon>
        <taxon>Cyclotella</taxon>
    </lineage>
</organism>
<accession>A0ABD3NB26</accession>
<feature type="transmembrane region" description="Helical" evidence="5">
    <location>
        <begin position="46"/>
        <end position="64"/>
    </location>
</feature>
<evidence type="ECO:0000259" key="6">
    <source>
        <dbReference type="Pfam" id="PF04116"/>
    </source>
</evidence>
<evidence type="ECO:0000313" key="8">
    <source>
        <dbReference type="Proteomes" id="UP001530400"/>
    </source>
</evidence>
<feature type="transmembrane region" description="Helical" evidence="5">
    <location>
        <begin position="154"/>
        <end position="175"/>
    </location>
</feature>
<dbReference type="Proteomes" id="UP001530400">
    <property type="component" value="Unassembled WGS sequence"/>
</dbReference>
<evidence type="ECO:0000256" key="2">
    <source>
        <dbReference type="ARBA" id="ARBA00022692"/>
    </source>
</evidence>
<protein>
    <recommendedName>
        <fullName evidence="6">Fatty acid hydroxylase domain-containing protein</fullName>
    </recommendedName>
</protein>
<evidence type="ECO:0000256" key="3">
    <source>
        <dbReference type="ARBA" id="ARBA00022989"/>
    </source>
</evidence>
<keyword evidence="3 5" id="KW-1133">Transmembrane helix</keyword>
<dbReference type="AlphaFoldDB" id="A0ABD3NB26"/>
<keyword evidence="8" id="KW-1185">Reference proteome</keyword>
<keyword evidence="4 5" id="KW-0472">Membrane</keyword>
<dbReference type="InterPro" id="IPR006694">
    <property type="entry name" value="Fatty_acid_hydroxylase"/>
</dbReference>
<feature type="transmembrane region" description="Helical" evidence="5">
    <location>
        <begin position="237"/>
        <end position="255"/>
    </location>
</feature>
<evidence type="ECO:0000256" key="1">
    <source>
        <dbReference type="ARBA" id="ARBA00004370"/>
    </source>
</evidence>
<evidence type="ECO:0000313" key="7">
    <source>
        <dbReference type="EMBL" id="KAL3773202.1"/>
    </source>
</evidence>
<name>A0ABD3NB26_9STRA</name>
<dbReference type="GO" id="GO:0016020">
    <property type="term" value="C:membrane"/>
    <property type="evidence" value="ECO:0007669"/>
    <property type="project" value="UniProtKB-SubCell"/>
</dbReference>
<dbReference type="EMBL" id="JALLPJ020001243">
    <property type="protein sequence ID" value="KAL3773202.1"/>
    <property type="molecule type" value="Genomic_DNA"/>
</dbReference>
<feature type="transmembrane region" description="Helical" evidence="5">
    <location>
        <begin position="93"/>
        <end position="113"/>
    </location>
</feature>
<gene>
    <name evidence="7" type="ORF">ACHAWO_006324</name>
</gene>
<comment type="subcellular location">
    <subcellularLocation>
        <location evidence="1">Membrane</location>
    </subcellularLocation>
</comment>
<dbReference type="Pfam" id="PF04116">
    <property type="entry name" value="FA_hydroxylase"/>
    <property type="match status" value="1"/>
</dbReference>
<dbReference type="PANTHER" id="PTHR11863">
    <property type="entry name" value="STEROL DESATURASE"/>
    <property type="match status" value="1"/>
</dbReference>
<keyword evidence="2 5" id="KW-0812">Transmembrane</keyword>
<proteinExistence type="predicted"/>
<evidence type="ECO:0000256" key="4">
    <source>
        <dbReference type="ARBA" id="ARBA00023136"/>
    </source>
</evidence>
<comment type="caution">
    <text evidence="7">The sequence shown here is derived from an EMBL/GenBank/DDBJ whole genome shotgun (WGS) entry which is preliminary data.</text>
</comment>
<evidence type="ECO:0000256" key="5">
    <source>
        <dbReference type="SAM" id="Phobius"/>
    </source>
</evidence>
<feature type="domain" description="Fatty acid hydroxylase" evidence="6">
    <location>
        <begin position="159"/>
        <end position="303"/>
    </location>
</feature>
<sequence>MIENALNYIVGLIQRLATTIPTSCKHTSYTQQLSQLYSNATTSESLYDLLILTVAVVLALELVSNATYHVPKAFVKTIPVRGKHLDIFSVKDWAFISFNKVLTGTFVYLYYGYLWSVRKQHMGHGHNEHSLEHGCCGGGKGIWRLEDLSLTNTILPIPVLFVVYDFFYTLLHWFLHIKAIYAYVHKHHHHQKAPSRANIDAVNVHPLEFFLGEFNHILAMHLVVKGTPLLGFQGMDVSWLAATLFIGLGGILAGLNHTRHDVAIANKKSGWTLYDSKHHDVHHRIPQSNYGQYTVLWDRVFGTFREYDQNDRVNPAYQLDPRTGMSIGSDKKD</sequence>
<dbReference type="InterPro" id="IPR050307">
    <property type="entry name" value="Sterol_Desaturase_Related"/>
</dbReference>
<reference evidence="7 8" key="1">
    <citation type="submission" date="2024-10" db="EMBL/GenBank/DDBJ databases">
        <title>Updated reference genomes for cyclostephanoid diatoms.</title>
        <authorList>
            <person name="Roberts W.R."/>
            <person name="Alverson A.J."/>
        </authorList>
    </citation>
    <scope>NUCLEOTIDE SEQUENCE [LARGE SCALE GENOMIC DNA]</scope>
    <source>
        <strain evidence="7 8">AJA010-31</strain>
    </source>
</reference>